<feature type="non-terminal residue" evidence="1">
    <location>
        <position position="1"/>
    </location>
</feature>
<evidence type="ECO:0000313" key="1">
    <source>
        <dbReference type="EMBL" id="GAH54166.1"/>
    </source>
</evidence>
<reference evidence="1" key="1">
    <citation type="journal article" date="2014" name="Front. Microbiol.">
        <title>High frequency of phylogenetically diverse reductive dehalogenase-homologous genes in deep subseafloor sedimentary metagenomes.</title>
        <authorList>
            <person name="Kawai M."/>
            <person name="Futagami T."/>
            <person name="Toyoda A."/>
            <person name="Takaki Y."/>
            <person name="Nishi S."/>
            <person name="Hori S."/>
            <person name="Arai W."/>
            <person name="Tsubouchi T."/>
            <person name="Morono Y."/>
            <person name="Uchiyama I."/>
            <person name="Ito T."/>
            <person name="Fujiyama A."/>
            <person name="Inagaki F."/>
            <person name="Takami H."/>
        </authorList>
    </citation>
    <scope>NUCLEOTIDE SEQUENCE</scope>
    <source>
        <strain evidence="1">Expedition CK06-06</strain>
    </source>
</reference>
<proteinExistence type="predicted"/>
<comment type="caution">
    <text evidence="1">The sequence shown here is derived from an EMBL/GenBank/DDBJ whole genome shotgun (WGS) entry which is preliminary data.</text>
</comment>
<dbReference type="EMBL" id="BARU01018242">
    <property type="protein sequence ID" value="GAH54166.1"/>
    <property type="molecule type" value="Genomic_DNA"/>
</dbReference>
<dbReference type="AlphaFoldDB" id="X1G8D3"/>
<organism evidence="1">
    <name type="scientific">marine sediment metagenome</name>
    <dbReference type="NCBI Taxonomy" id="412755"/>
    <lineage>
        <taxon>unclassified sequences</taxon>
        <taxon>metagenomes</taxon>
        <taxon>ecological metagenomes</taxon>
    </lineage>
</organism>
<sequence length="51" mass="6358">EIKVNENDLEEMVRLYSIEVKGPWQLETIENDLQKIVKREFKTFRRRYYPL</sequence>
<accession>X1G8D3</accession>
<name>X1G8D3_9ZZZZ</name>
<gene>
    <name evidence="1" type="ORF">S03H2_30168</name>
</gene>
<protein>
    <submittedName>
        <fullName evidence="1">Uncharacterized protein</fullName>
    </submittedName>
</protein>